<protein>
    <submittedName>
        <fullName evidence="2">Uncharacterized protein</fullName>
    </submittedName>
</protein>
<reference evidence="3" key="1">
    <citation type="submission" date="2016-03" db="EMBL/GenBank/DDBJ databases">
        <authorList>
            <person name="Ploux O."/>
        </authorList>
    </citation>
    <scope>NUCLEOTIDE SEQUENCE [LARGE SCALE GENOMIC DNA]</scope>
    <source>
        <strain evidence="3">UK7</strain>
    </source>
</reference>
<keyword evidence="3" id="KW-1185">Reference proteome</keyword>
<feature type="signal peptide" evidence="1">
    <location>
        <begin position="1"/>
        <end position="16"/>
    </location>
</feature>
<dbReference type="InParanoid" id="A0A1E1KRA7"/>
<comment type="caution">
    <text evidence="2">The sequence shown here is derived from an EMBL/GenBank/DDBJ whole genome shotgun (WGS) entry which is preliminary data.</text>
</comment>
<name>A0A1E1KRA7_9HELO</name>
<evidence type="ECO:0000313" key="2">
    <source>
        <dbReference type="EMBL" id="CZT00552.1"/>
    </source>
</evidence>
<keyword evidence="1" id="KW-0732">Signal</keyword>
<accession>A0A1E1KRA7</accession>
<evidence type="ECO:0000256" key="1">
    <source>
        <dbReference type="SAM" id="SignalP"/>
    </source>
</evidence>
<dbReference type="EMBL" id="FJUW01000020">
    <property type="protein sequence ID" value="CZT00552.1"/>
    <property type="molecule type" value="Genomic_DNA"/>
</dbReference>
<proteinExistence type="predicted"/>
<sequence length="140" mass="15641">MASGISFLQLLFGAGTFECRMIDDDSQVRSYKCVHHFRCFVELGCCIWIGNVGNLIGDERDFKISARLTVQLGIVSREADGMVVDVATLSIASCWSDFMTMRKLSEEFSQVKLARESCNIQGGNNIVPKMYVTKFCGGYR</sequence>
<gene>
    <name evidence="2" type="ORF">RCO7_14607</name>
</gene>
<organism evidence="2 3">
    <name type="scientific">Rhynchosporium graminicola</name>
    <dbReference type="NCBI Taxonomy" id="2792576"/>
    <lineage>
        <taxon>Eukaryota</taxon>
        <taxon>Fungi</taxon>
        <taxon>Dikarya</taxon>
        <taxon>Ascomycota</taxon>
        <taxon>Pezizomycotina</taxon>
        <taxon>Leotiomycetes</taxon>
        <taxon>Helotiales</taxon>
        <taxon>Ploettnerulaceae</taxon>
        <taxon>Rhynchosporium</taxon>
    </lineage>
</organism>
<feature type="chain" id="PRO_5009446404" evidence="1">
    <location>
        <begin position="17"/>
        <end position="140"/>
    </location>
</feature>
<evidence type="ECO:0000313" key="3">
    <source>
        <dbReference type="Proteomes" id="UP000178129"/>
    </source>
</evidence>
<dbReference type="AlphaFoldDB" id="A0A1E1KRA7"/>
<dbReference type="Proteomes" id="UP000178129">
    <property type="component" value="Unassembled WGS sequence"/>
</dbReference>